<dbReference type="GO" id="GO:0016747">
    <property type="term" value="F:acyltransferase activity, transferring groups other than amino-acyl groups"/>
    <property type="evidence" value="ECO:0007669"/>
    <property type="project" value="InterPro"/>
</dbReference>
<dbReference type="Proteomes" id="UP000445696">
    <property type="component" value="Unassembled WGS sequence"/>
</dbReference>
<dbReference type="Pfam" id="PF00583">
    <property type="entry name" value="Acetyltransf_1"/>
    <property type="match status" value="1"/>
</dbReference>
<dbReference type="RefSeq" id="WP_161337752.1">
    <property type="nucleotide sequence ID" value="NZ_JBHSDG010000002.1"/>
</dbReference>
<dbReference type="AlphaFoldDB" id="A0A845MCD6"/>
<dbReference type="PROSITE" id="PS51186">
    <property type="entry name" value="GNAT"/>
    <property type="match status" value="1"/>
</dbReference>
<evidence type="ECO:0000313" key="3">
    <source>
        <dbReference type="Proteomes" id="UP000445696"/>
    </source>
</evidence>
<name>A0A845MCD6_9PROT</name>
<dbReference type="OrthoDB" id="275336at2"/>
<dbReference type="Gene3D" id="3.40.630.30">
    <property type="match status" value="1"/>
</dbReference>
<gene>
    <name evidence="2" type="ORF">GQF03_03320</name>
</gene>
<keyword evidence="2" id="KW-0808">Transferase</keyword>
<dbReference type="EMBL" id="WTVA01000001">
    <property type="protein sequence ID" value="MZR21352.1"/>
    <property type="molecule type" value="Genomic_DNA"/>
</dbReference>
<feature type="domain" description="N-acetyltransferase" evidence="1">
    <location>
        <begin position="41"/>
        <end position="184"/>
    </location>
</feature>
<dbReference type="SUPFAM" id="SSF55729">
    <property type="entry name" value="Acyl-CoA N-acyltransferases (Nat)"/>
    <property type="match status" value="1"/>
</dbReference>
<protein>
    <submittedName>
        <fullName evidence="2">GNAT family N-acetyltransferase</fullName>
    </submittedName>
</protein>
<keyword evidence="3" id="KW-1185">Reference proteome</keyword>
<evidence type="ECO:0000259" key="1">
    <source>
        <dbReference type="PROSITE" id="PS51186"/>
    </source>
</evidence>
<sequence length="184" mass="21166">MALKRPPVPTPSGRWPVIITFLEMTERHRAAPLPPPALPHAIIRAEKPTVSFYRYLYDAVGRDWGWIDRKRISDDELKAILTAETTEVYVLYIRGVPAGYVELNSENLPEVVDIAYFGIVPEFIGMRLGPWFLKWALEEAWLKDPARVTVNTCTLDHPKALPMYQRAGFVPIRRRELEIDPIED</sequence>
<dbReference type="InterPro" id="IPR000182">
    <property type="entry name" value="GNAT_dom"/>
</dbReference>
<comment type="caution">
    <text evidence="2">The sequence shown here is derived from an EMBL/GenBank/DDBJ whole genome shotgun (WGS) entry which is preliminary data.</text>
</comment>
<reference evidence="2 3" key="1">
    <citation type="journal article" date="2014" name="Int. J. Syst. Evol. Microbiol.">
        <title>Sneathiella chungangensis sp. nov., isolated from a marine sand, and emended description of the genus Sneathiella.</title>
        <authorList>
            <person name="Siamphan C."/>
            <person name="Kim H."/>
            <person name="Lee J.S."/>
            <person name="Kim W."/>
        </authorList>
    </citation>
    <scope>NUCLEOTIDE SEQUENCE [LARGE SCALE GENOMIC DNA]</scope>
    <source>
        <strain evidence="2 3">KCTC 32476</strain>
    </source>
</reference>
<proteinExistence type="predicted"/>
<evidence type="ECO:0000313" key="2">
    <source>
        <dbReference type="EMBL" id="MZR21352.1"/>
    </source>
</evidence>
<accession>A0A845MCD6</accession>
<organism evidence="2 3">
    <name type="scientific">Sneathiella chungangensis</name>
    <dbReference type="NCBI Taxonomy" id="1418234"/>
    <lineage>
        <taxon>Bacteria</taxon>
        <taxon>Pseudomonadati</taxon>
        <taxon>Pseudomonadota</taxon>
        <taxon>Alphaproteobacteria</taxon>
        <taxon>Sneathiellales</taxon>
        <taxon>Sneathiellaceae</taxon>
        <taxon>Sneathiella</taxon>
    </lineage>
</organism>
<dbReference type="InterPro" id="IPR016181">
    <property type="entry name" value="Acyl_CoA_acyltransferase"/>
</dbReference>